<accession>A0ABP2E0W6</accession>
<dbReference type="SUPFAM" id="SSF63520">
    <property type="entry name" value="PTS-regulatory domain, PRD"/>
    <property type="match status" value="1"/>
</dbReference>
<sequence length="333" mass="36198">MPAWCRLVPSRSDTQEKVMTEGARNPRIIRVLSNNAVLVRVPSGVPGEDTAQRAQNTAQNTNTNNTNNTQPTQDTQVLVGRGIGFQRKPGDEISPATADRQYLELSPERAQFLKGVLSLDPAVMETISAAVDLAVDLLGELHPSVYVVLAEHISFAVQRAGSGEQIRNSLVDEIRAAFPLEFQAAQLMVSYINSHTANATLPVDEAAFIALHLNAARQGVTVKQPLAVANELAGLLRFVCARLGATTTTFDGTVDHSLALELTRMSNRVGSKQFRSNLARRSIERDLPSEFDVAQQVLCRMIDVPTLPSHAAGEAAYLAVFLHGWRQSVRPST</sequence>
<evidence type="ECO:0000313" key="3">
    <source>
        <dbReference type="Proteomes" id="UP000006237"/>
    </source>
</evidence>
<comment type="caution">
    <text evidence="2">The sequence shown here is derived from an EMBL/GenBank/DDBJ whole genome shotgun (WGS) entry which is preliminary data.</text>
</comment>
<gene>
    <name evidence="2" type="ORF">HMPREF0293_0666</name>
</gene>
<dbReference type="PROSITE" id="PS51372">
    <property type="entry name" value="PRD_2"/>
    <property type="match status" value="1"/>
</dbReference>
<evidence type="ECO:0000259" key="1">
    <source>
        <dbReference type="PROSITE" id="PS51372"/>
    </source>
</evidence>
<dbReference type="SMART" id="SM01061">
    <property type="entry name" value="CAT_RBD"/>
    <property type="match status" value="1"/>
</dbReference>
<feature type="domain" description="PRD" evidence="1">
    <location>
        <begin position="118"/>
        <end position="223"/>
    </location>
</feature>
<dbReference type="Gene3D" id="1.10.1790.10">
    <property type="entry name" value="PRD domain"/>
    <property type="match status" value="1"/>
</dbReference>
<dbReference type="InterPro" id="IPR036634">
    <property type="entry name" value="PRD_sf"/>
</dbReference>
<name>A0ABP2E0W6_9CORY</name>
<protein>
    <submittedName>
        <fullName evidence="2">PRD domain protein</fullName>
    </submittedName>
</protein>
<proteinExistence type="predicted"/>
<dbReference type="Pfam" id="PF03123">
    <property type="entry name" value="CAT_RBD"/>
    <property type="match status" value="1"/>
</dbReference>
<evidence type="ECO:0000313" key="2">
    <source>
        <dbReference type="EMBL" id="EEI63870.1"/>
    </source>
</evidence>
<dbReference type="InterPro" id="IPR036650">
    <property type="entry name" value="CAT_RNA-bd_dom_sf"/>
</dbReference>
<reference evidence="2 3" key="1">
    <citation type="submission" date="2009-01" db="EMBL/GenBank/DDBJ databases">
        <authorList>
            <person name="Qin X."/>
            <person name="Bachman B."/>
            <person name="Battles P."/>
            <person name="Bell A."/>
            <person name="Bess C."/>
            <person name="Bickham C."/>
            <person name="Chaboub L."/>
            <person name="Chen D."/>
            <person name="Coyle M."/>
            <person name="Deiros D.R."/>
            <person name="Dinh H."/>
            <person name="Forbes L."/>
            <person name="Fowler G."/>
            <person name="Francisco L."/>
            <person name="Fu Q."/>
            <person name="Gubbala S."/>
            <person name="Hale W."/>
            <person name="Han Y."/>
            <person name="Hemphill L."/>
            <person name="Highlander S.K."/>
            <person name="Hirani K."/>
            <person name="Hogues M."/>
            <person name="Jackson L."/>
            <person name="Jakkamsetti A."/>
            <person name="Javaid M."/>
            <person name="Jiang H."/>
            <person name="Korchina V."/>
            <person name="Kovar C."/>
            <person name="Lara F."/>
            <person name="Lee S."/>
            <person name="Mata R."/>
            <person name="Mathew T."/>
            <person name="Moen C."/>
            <person name="Morales K."/>
            <person name="Munidasa M."/>
            <person name="Nazareth L."/>
            <person name="Ngo R."/>
            <person name="Nguyen L."/>
            <person name="Okwuonu G."/>
            <person name="Ongeri F."/>
            <person name="Patil S."/>
            <person name="Petrosino J."/>
            <person name="Pham C."/>
            <person name="Pham P."/>
            <person name="Pu L.-L."/>
            <person name="Puazo M."/>
            <person name="Raj R."/>
            <person name="Reid J."/>
            <person name="Rouhana J."/>
            <person name="Saada N."/>
            <person name="Shang Y."/>
            <person name="Simmons D."/>
            <person name="Thornton R."/>
            <person name="Warren J."/>
            <person name="Weissenberger G."/>
            <person name="Zhang J."/>
            <person name="Zhang L."/>
            <person name="Zhou C."/>
            <person name="Zhu D."/>
            <person name="Muzny D."/>
            <person name="Worley K."/>
            <person name="Gibbs R."/>
        </authorList>
    </citation>
    <scope>NUCLEOTIDE SEQUENCE [LARGE SCALE GENOMIC DNA]</scope>
    <source>
        <strain evidence="2 3">ATCC 51866</strain>
    </source>
</reference>
<dbReference type="Proteomes" id="UP000006237">
    <property type="component" value="Unassembled WGS sequence"/>
</dbReference>
<dbReference type="Pfam" id="PF00874">
    <property type="entry name" value="PRD"/>
    <property type="match status" value="1"/>
</dbReference>
<organism evidence="2 3">
    <name type="scientific">Corynebacterium glucuronolyticum ATCC 51866</name>
    <dbReference type="NCBI Taxonomy" id="548478"/>
    <lineage>
        <taxon>Bacteria</taxon>
        <taxon>Bacillati</taxon>
        <taxon>Actinomycetota</taxon>
        <taxon>Actinomycetes</taxon>
        <taxon>Mycobacteriales</taxon>
        <taxon>Corynebacteriaceae</taxon>
        <taxon>Corynebacterium</taxon>
    </lineage>
</organism>
<dbReference type="Gene3D" id="2.30.24.10">
    <property type="entry name" value="CAT RNA-binding domain"/>
    <property type="match status" value="1"/>
</dbReference>
<dbReference type="EMBL" id="ACHF01000020">
    <property type="protein sequence ID" value="EEI63870.1"/>
    <property type="molecule type" value="Genomic_DNA"/>
</dbReference>
<keyword evidence="3" id="KW-1185">Reference proteome</keyword>
<dbReference type="InterPro" id="IPR011608">
    <property type="entry name" value="PRD"/>
</dbReference>
<dbReference type="SUPFAM" id="SSF50151">
    <property type="entry name" value="SacY-like RNA-binding domain"/>
    <property type="match status" value="1"/>
</dbReference>
<dbReference type="InterPro" id="IPR004341">
    <property type="entry name" value="CAT_RNA-bd_dom"/>
</dbReference>